<comment type="caution">
    <text evidence="9">The sequence shown here is derived from an EMBL/GenBank/DDBJ whole genome shotgun (WGS) entry which is preliminary data.</text>
</comment>
<dbReference type="GO" id="GO:0046933">
    <property type="term" value="F:proton-transporting ATP synthase activity, rotational mechanism"/>
    <property type="evidence" value="ECO:0007669"/>
    <property type="project" value="UniProtKB-UniRule"/>
</dbReference>
<comment type="function">
    <text evidence="8">F(1)F(0) ATP synthase produces ATP from ADP in the presence of a proton or sodium gradient. F-type ATPases consist of two structural domains, F(1) containing the extramembraneous catalytic core and F(0) containing the membrane proton channel, linked together by a central stalk and a peripheral stalk. During catalysis, ATP synthesis in the catalytic domain of F(1) is coupled via a rotary mechanism of the central stalk subunits to proton translocation.</text>
</comment>
<dbReference type="NCBIfam" id="TIGR01145">
    <property type="entry name" value="ATP_synt_delta"/>
    <property type="match status" value="1"/>
</dbReference>
<dbReference type="PANTHER" id="PTHR11910">
    <property type="entry name" value="ATP SYNTHASE DELTA CHAIN"/>
    <property type="match status" value="1"/>
</dbReference>
<evidence type="ECO:0000256" key="4">
    <source>
        <dbReference type="ARBA" id="ARBA00023065"/>
    </source>
</evidence>
<keyword evidence="7 8" id="KW-0066">ATP synthesis</keyword>
<evidence type="ECO:0000256" key="1">
    <source>
        <dbReference type="ARBA" id="ARBA00004370"/>
    </source>
</evidence>
<evidence type="ECO:0000256" key="7">
    <source>
        <dbReference type="ARBA" id="ARBA00023310"/>
    </source>
</evidence>
<keyword evidence="10" id="KW-1185">Reference proteome</keyword>
<keyword evidence="2 8" id="KW-0813">Transport</keyword>
<protein>
    <recommendedName>
        <fullName evidence="8">ATP synthase subunit delta</fullName>
    </recommendedName>
    <alternativeName>
        <fullName evidence="8">ATP synthase F(1) sector subunit delta</fullName>
    </alternativeName>
    <alternativeName>
        <fullName evidence="8">F-type ATPase subunit delta</fullName>
        <shortName evidence="8">F-ATPase subunit delta</shortName>
    </alternativeName>
</protein>
<keyword evidence="8" id="KW-1003">Cell membrane</keyword>
<dbReference type="RefSeq" id="WP_135445231.1">
    <property type="nucleotide sequence ID" value="NZ_SRLE01000009.1"/>
</dbReference>
<comment type="subcellular location">
    <subcellularLocation>
        <location evidence="8">Cell membrane</location>
        <topology evidence="8">Peripheral membrane protein</topology>
    </subcellularLocation>
    <subcellularLocation>
        <location evidence="1">Membrane</location>
    </subcellularLocation>
</comment>
<accession>A0A4Z0LZF8</accession>
<proteinExistence type="inferred from homology"/>
<keyword evidence="6 8" id="KW-0139">CF(1)</keyword>
<reference evidence="9 10" key="1">
    <citation type="submission" date="2019-04" db="EMBL/GenBank/DDBJ databases">
        <title>Taxonomy of novel Haliea sp. from mangrove soil of West Coast of India.</title>
        <authorList>
            <person name="Verma A."/>
            <person name="Kumar P."/>
            <person name="Krishnamurthi S."/>
        </authorList>
    </citation>
    <scope>NUCLEOTIDE SEQUENCE [LARGE SCALE GENOMIC DNA]</scope>
    <source>
        <strain evidence="9 10">SAOS-164</strain>
    </source>
</reference>
<name>A0A4Z0LZF8_9GAMM</name>
<dbReference type="InterPro" id="IPR020781">
    <property type="entry name" value="ATPase_OSCP/d_CS"/>
</dbReference>
<comment type="similarity">
    <text evidence="8">Belongs to the ATPase delta chain family.</text>
</comment>
<dbReference type="PRINTS" id="PR00125">
    <property type="entry name" value="ATPASEDELTA"/>
</dbReference>
<dbReference type="Gene3D" id="1.10.520.20">
    <property type="entry name" value="N-terminal domain of the delta subunit of the F1F0-ATP synthase"/>
    <property type="match status" value="1"/>
</dbReference>
<dbReference type="InterPro" id="IPR026015">
    <property type="entry name" value="ATP_synth_OSCP/delta_N_sf"/>
</dbReference>
<evidence type="ECO:0000256" key="8">
    <source>
        <dbReference type="HAMAP-Rule" id="MF_01416"/>
    </source>
</evidence>
<organism evidence="9 10">
    <name type="scientific">Mangrovimicrobium sediminis</name>
    <dbReference type="NCBI Taxonomy" id="2562682"/>
    <lineage>
        <taxon>Bacteria</taxon>
        <taxon>Pseudomonadati</taxon>
        <taxon>Pseudomonadota</taxon>
        <taxon>Gammaproteobacteria</taxon>
        <taxon>Cellvibrionales</taxon>
        <taxon>Halieaceae</taxon>
        <taxon>Mangrovimicrobium</taxon>
    </lineage>
</organism>
<dbReference type="AlphaFoldDB" id="A0A4Z0LZF8"/>
<dbReference type="OrthoDB" id="9816221at2"/>
<evidence type="ECO:0000256" key="3">
    <source>
        <dbReference type="ARBA" id="ARBA00022781"/>
    </source>
</evidence>
<dbReference type="GO" id="GO:0005886">
    <property type="term" value="C:plasma membrane"/>
    <property type="evidence" value="ECO:0007669"/>
    <property type="project" value="UniProtKB-SubCell"/>
</dbReference>
<dbReference type="NCBIfam" id="NF004402">
    <property type="entry name" value="PRK05758.2-2"/>
    <property type="match status" value="1"/>
</dbReference>
<evidence type="ECO:0000256" key="6">
    <source>
        <dbReference type="ARBA" id="ARBA00023196"/>
    </source>
</evidence>
<gene>
    <name evidence="8" type="primary">atpH</name>
    <name evidence="9" type="ORF">E4634_14800</name>
</gene>
<dbReference type="GO" id="GO:0045259">
    <property type="term" value="C:proton-transporting ATP synthase complex"/>
    <property type="evidence" value="ECO:0007669"/>
    <property type="project" value="UniProtKB-KW"/>
</dbReference>
<comment type="function">
    <text evidence="8">This protein is part of the stalk that links CF(0) to CF(1). It either transmits conformational changes from CF(0) to CF(1) or is implicated in proton conduction.</text>
</comment>
<dbReference type="Proteomes" id="UP000298050">
    <property type="component" value="Unassembled WGS sequence"/>
</dbReference>
<dbReference type="EMBL" id="SRLE01000009">
    <property type="protein sequence ID" value="TGD72782.1"/>
    <property type="molecule type" value="Genomic_DNA"/>
</dbReference>
<dbReference type="SUPFAM" id="SSF47928">
    <property type="entry name" value="N-terminal domain of the delta subunit of the F1F0-ATP synthase"/>
    <property type="match status" value="1"/>
</dbReference>
<evidence type="ECO:0000256" key="5">
    <source>
        <dbReference type="ARBA" id="ARBA00023136"/>
    </source>
</evidence>
<dbReference type="HAMAP" id="MF_01416">
    <property type="entry name" value="ATP_synth_delta_bact"/>
    <property type="match status" value="1"/>
</dbReference>
<dbReference type="PROSITE" id="PS00389">
    <property type="entry name" value="ATPASE_DELTA"/>
    <property type="match status" value="1"/>
</dbReference>
<sequence>MAELSTLARPYARAAFEFARERDALAQWSEQLATCAAVSADASVAKLLDNPSYTHEQQAQALNDLCGDATGAEVKNFVRVLAANRRLGLLVEIYALFEQLKSAQEKRVDVEVISAFDLDDATTARLSEALGRKLERDVQVSTSTDSSLLGGVLIRAGDLVIDGSVRGRLNKLAEAMNS</sequence>
<keyword evidence="4 8" id="KW-0406">Ion transport</keyword>
<dbReference type="Pfam" id="PF00213">
    <property type="entry name" value="OSCP"/>
    <property type="match status" value="1"/>
</dbReference>
<keyword evidence="3 8" id="KW-0375">Hydrogen ion transport</keyword>
<dbReference type="InterPro" id="IPR000711">
    <property type="entry name" value="ATPase_OSCP/dsu"/>
</dbReference>
<evidence type="ECO:0000313" key="10">
    <source>
        <dbReference type="Proteomes" id="UP000298050"/>
    </source>
</evidence>
<keyword evidence="5 8" id="KW-0472">Membrane</keyword>
<evidence type="ECO:0000256" key="2">
    <source>
        <dbReference type="ARBA" id="ARBA00022448"/>
    </source>
</evidence>
<evidence type="ECO:0000313" key="9">
    <source>
        <dbReference type="EMBL" id="TGD72782.1"/>
    </source>
</evidence>